<dbReference type="Gene3D" id="3.30.2010.10">
    <property type="entry name" value="Metalloproteases ('zincins'), catalytic domain"/>
    <property type="match status" value="1"/>
</dbReference>
<dbReference type="PANTHER" id="PTHR43221:SF2">
    <property type="entry name" value="PROTEASE HTPX HOMOLOG"/>
    <property type="match status" value="1"/>
</dbReference>
<keyword evidence="3" id="KW-0645">Protease</keyword>
<evidence type="ECO:0000256" key="10">
    <source>
        <dbReference type="ARBA" id="ARBA00023136"/>
    </source>
</evidence>
<keyword evidence="4 11" id="KW-0812">Transmembrane</keyword>
<protein>
    <submittedName>
        <fullName evidence="13">M48 family metallopeptidase</fullName>
    </submittedName>
</protein>
<evidence type="ECO:0000313" key="14">
    <source>
        <dbReference type="Proteomes" id="UP000664835"/>
    </source>
</evidence>
<evidence type="ECO:0000256" key="3">
    <source>
        <dbReference type="ARBA" id="ARBA00022670"/>
    </source>
</evidence>
<keyword evidence="9" id="KW-0482">Metalloprotease</keyword>
<dbReference type="CDD" id="cd07340">
    <property type="entry name" value="M48B_Htpx_like"/>
    <property type="match status" value="1"/>
</dbReference>
<dbReference type="Pfam" id="PF01435">
    <property type="entry name" value="Peptidase_M48"/>
    <property type="match status" value="1"/>
</dbReference>
<feature type="domain" description="Peptidase M48" evidence="12">
    <location>
        <begin position="120"/>
        <end position="335"/>
    </location>
</feature>
<evidence type="ECO:0000256" key="2">
    <source>
        <dbReference type="ARBA" id="ARBA00022475"/>
    </source>
</evidence>
<keyword evidence="8 11" id="KW-1133">Transmembrane helix</keyword>
<keyword evidence="7" id="KW-0862">Zinc</keyword>
<dbReference type="InterPro" id="IPR001915">
    <property type="entry name" value="Peptidase_M48"/>
</dbReference>
<feature type="transmembrane region" description="Helical" evidence="11">
    <location>
        <begin position="233"/>
        <end position="251"/>
    </location>
</feature>
<keyword evidence="14" id="KW-1185">Reference proteome</keyword>
<dbReference type="Proteomes" id="UP000664835">
    <property type="component" value="Unassembled WGS sequence"/>
</dbReference>
<evidence type="ECO:0000256" key="8">
    <source>
        <dbReference type="ARBA" id="ARBA00022989"/>
    </source>
</evidence>
<feature type="transmembrane region" description="Helical" evidence="11">
    <location>
        <begin position="20"/>
        <end position="44"/>
    </location>
</feature>
<dbReference type="PANTHER" id="PTHR43221">
    <property type="entry name" value="PROTEASE HTPX"/>
    <property type="match status" value="1"/>
</dbReference>
<accession>A0ABS3Q4D7</accession>
<keyword evidence="10 11" id="KW-0472">Membrane</keyword>
<evidence type="ECO:0000256" key="4">
    <source>
        <dbReference type="ARBA" id="ARBA00022692"/>
    </source>
</evidence>
<organism evidence="13 14">
    <name type="scientific">Thiomicrorhabdus marina</name>
    <dbReference type="NCBI Taxonomy" id="2818442"/>
    <lineage>
        <taxon>Bacteria</taxon>
        <taxon>Pseudomonadati</taxon>
        <taxon>Pseudomonadota</taxon>
        <taxon>Gammaproteobacteria</taxon>
        <taxon>Thiotrichales</taxon>
        <taxon>Piscirickettsiaceae</taxon>
        <taxon>Thiomicrorhabdus</taxon>
    </lineage>
</organism>
<dbReference type="EMBL" id="JAGETV010000008">
    <property type="protein sequence ID" value="MBO1927184.1"/>
    <property type="molecule type" value="Genomic_DNA"/>
</dbReference>
<name>A0ABS3Q4D7_9GAMM</name>
<evidence type="ECO:0000256" key="11">
    <source>
        <dbReference type="SAM" id="Phobius"/>
    </source>
</evidence>
<evidence type="ECO:0000256" key="7">
    <source>
        <dbReference type="ARBA" id="ARBA00022833"/>
    </source>
</evidence>
<proteinExistence type="predicted"/>
<keyword evidence="2" id="KW-1003">Cell membrane</keyword>
<evidence type="ECO:0000256" key="6">
    <source>
        <dbReference type="ARBA" id="ARBA00022801"/>
    </source>
</evidence>
<gene>
    <name evidence="13" type="ORF">J3998_06300</name>
</gene>
<evidence type="ECO:0000256" key="5">
    <source>
        <dbReference type="ARBA" id="ARBA00022723"/>
    </source>
</evidence>
<evidence type="ECO:0000313" key="13">
    <source>
        <dbReference type="EMBL" id="MBO1927184.1"/>
    </source>
</evidence>
<keyword evidence="5" id="KW-0479">Metal-binding</keyword>
<dbReference type="InterPro" id="IPR050083">
    <property type="entry name" value="HtpX_protease"/>
</dbReference>
<sequence length="667" mass="75012">MDFFEAQDRAHRNTRWLVFWYLLILFAVSVIASLVLMLLIPMFSTGHMVISSDYLLRRVYIWENWHIFACVSAFVFGGAAINSWLKSRELSKGGAVIAEQLGARLVPLNTRNPLQKRALNQVQEMAIAANMPVPQLYLMAEDTSINAFAAGMYPSDAVVCITRGALERLTREQLQGVVAHEFSHILNGDMRLNLRLIVLLHGIEFIGSVGRFMSSSSRRRYRSSSRRKNNGGAAVLIGLLLRLVGWLGHIFSRILQAKISREREYLADASAVQFTRNPESIGGALKVLAYTQGRSYLSQDNLDEVAHLFFAQALARMFSWYATHPTLEERIRRIEPNWDGMGLKGLALQEVNSHLPQEESKAGEQSEQANVDIAGIQVEELQNLAVLLPVLQAGQSLSQRQQMHGQALLESLHNPLDAMAMVLAVLMAKQLQVTHENYSGKVLVKQLLDSMSSEQQHTFGTINGLDKLLAQQLERLQSFSHINRLLLIELAMPSLKQLSEAQYQTLQTLMQGVAQFDDQLSLFETAIIGLLENYLAANLGLKPQQEGRVRRFSAFKPELQILFSYLCQEVAQSILPERDYQAAIQQLELQDLPMLDAEGFDEKSVERSLNRLKRLAWQQKGKLLQVMVDLVERDGILAASEEELILVIALSLEAPLPRFSLQAQLDT</sequence>
<reference evidence="13 14" key="1">
    <citation type="submission" date="2021-03" db="EMBL/GenBank/DDBJ databases">
        <title>Thiomicrorhabdus sp.nov.,novel sulfur-oxidizing bacteria isolated from coastal sediment.</title>
        <authorList>
            <person name="Liu X."/>
        </authorList>
    </citation>
    <scope>NUCLEOTIDE SEQUENCE [LARGE SCALE GENOMIC DNA]</scope>
    <source>
        <strain evidence="13 14">6S2-11</strain>
    </source>
</reference>
<dbReference type="RefSeq" id="WP_208148717.1">
    <property type="nucleotide sequence ID" value="NZ_JAGETV010000008.1"/>
</dbReference>
<keyword evidence="6" id="KW-0378">Hydrolase</keyword>
<feature type="transmembrane region" description="Helical" evidence="11">
    <location>
        <begin position="65"/>
        <end position="85"/>
    </location>
</feature>
<comment type="caution">
    <text evidence="13">The sequence shown here is derived from an EMBL/GenBank/DDBJ whole genome shotgun (WGS) entry which is preliminary data.</text>
</comment>
<comment type="cofactor">
    <cofactor evidence="1">
        <name>Zn(2+)</name>
        <dbReference type="ChEBI" id="CHEBI:29105"/>
    </cofactor>
</comment>
<evidence type="ECO:0000259" key="12">
    <source>
        <dbReference type="Pfam" id="PF01435"/>
    </source>
</evidence>
<evidence type="ECO:0000256" key="9">
    <source>
        <dbReference type="ARBA" id="ARBA00023049"/>
    </source>
</evidence>
<evidence type="ECO:0000256" key="1">
    <source>
        <dbReference type="ARBA" id="ARBA00001947"/>
    </source>
</evidence>